<sequence length="226" mass="25457">MKTGSQALQVWQSQAGSPAWNMAVDELLLRHAAALGQAMLRFYSWDQPSSSFGYFQRFADVNVLTDLRPILRRPTAGGLVHHGENEWTYSLVFPPTHPWWELKADESYHHVHVWVRRAFKDCGVATELCTEARPAGPGQCFVGAEKNDLLHCGNKIAGAAQRRNRDGLLIQGSVQAKATGIDRKAWESAMLAESEWIEWQPKDAFLGEVDTLAKRKYESATHNQKR</sequence>
<name>A0A381YIG8_9ZZZZ</name>
<dbReference type="InterPro" id="IPR045864">
    <property type="entry name" value="aa-tRNA-synth_II/BPL/LPL"/>
</dbReference>
<evidence type="ECO:0000259" key="1">
    <source>
        <dbReference type="PROSITE" id="PS51733"/>
    </source>
</evidence>
<reference evidence="2" key="1">
    <citation type="submission" date="2018-05" db="EMBL/GenBank/DDBJ databases">
        <authorList>
            <person name="Lanie J.A."/>
            <person name="Ng W.-L."/>
            <person name="Kazmierczak K.M."/>
            <person name="Andrzejewski T.M."/>
            <person name="Davidsen T.M."/>
            <person name="Wayne K.J."/>
            <person name="Tettelin H."/>
            <person name="Glass J.I."/>
            <person name="Rusch D."/>
            <person name="Podicherti R."/>
            <person name="Tsui H.-C.T."/>
            <person name="Winkler M.E."/>
        </authorList>
    </citation>
    <scope>NUCLEOTIDE SEQUENCE</scope>
</reference>
<dbReference type="AlphaFoldDB" id="A0A381YIG8"/>
<dbReference type="EMBL" id="UINC01018319">
    <property type="protein sequence ID" value="SVA76839.1"/>
    <property type="molecule type" value="Genomic_DNA"/>
</dbReference>
<dbReference type="InterPro" id="IPR004143">
    <property type="entry name" value="BPL_LPL_catalytic"/>
</dbReference>
<evidence type="ECO:0000313" key="2">
    <source>
        <dbReference type="EMBL" id="SVA76839.1"/>
    </source>
</evidence>
<dbReference type="PROSITE" id="PS51733">
    <property type="entry name" value="BPL_LPL_CATALYTIC"/>
    <property type="match status" value="1"/>
</dbReference>
<dbReference type="SUPFAM" id="SSF55681">
    <property type="entry name" value="Class II aaRS and biotin synthetases"/>
    <property type="match status" value="1"/>
</dbReference>
<gene>
    <name evidence="2" type="ORF">METZ01_LOCUS129693</name>
</gene>
<organism evidence="2">
    <name type="scientific">marine metagenome</name>
    <dbReference type="NCBI Taxonomy" id="408172"/>
    <lineage>
        <taxon>unclassified sequences</taxon>
        <taxon>metagenomes</taxon>
        <taxon>ecological metagenomes</taxon>
    </lineage>
</organism>
<protein>
    <recommendedName>
        <fullName evidence="1">BPL/LPL catalytic domain-containing protein</fullName>
    </recommendedName>
</protein>
<dbReference type="PANTHER" id="PTHR43679:SF2">
    <property type="entry name" value="OCTANOYL-[GCVH]:PROTEIN N-OCTANOYLTRANSFERASE"/>
    <property type="match status" value="1"/>
</dbReference>
<dbReference type="PANTHER" id="PTHR43679">
    <property type="entry name" value="OCTANOYLTRANSFERASE LIPM-RELATED"/>
    <property type="match status" value="1"/>
</dbReference>
<dbReference type="InterPro" id="IPR050664">
    <property type="entry name" value="Octanoyltrans_LipM/LipL"/>
</dbReference>
<dbReference type="Gene3D" id="3.30.930.10">
    <property type="entry name" value="Bira Bifunctional Protein, Domain 2"/>
    <property type="match status" value="1"/>
</dbReference>
<accession>A0A381YIG8</accession>
<feature type="domain" description="BPL/LPL catalytic" evidence="1">
    <location>
        <begin position="34"/>
        <end position="225"/>
    </location>
</feature>
<dbReference type="Pfam" id="PF21948">
    <property type="entry name" value="LplA-B_cat"/>
    <property type="match status" value="1"/>
</dbReference>
<proteinExistence type="predicted"/>